<name>A0ACA9P0G3_9GLOM</name>
<evidence type="ECO:0000313" key="2">
    <source>
        <dbReference type="Proteomes" id="UP000789920"/>
    </source>
</evidence>
<feature type="non-terminal residue" evidence="1">
    <location>
        <position position="376"/>
    </location>
</feature>
<evidence type="ECO:0000313" key="1">
    <source>
        <dbReference type="EMBL" id="CAG8683332.1"/>
    </source>
</evidence>
<organism evidence="1 2">
    <name type="scientific">Racocetra persica</name>
    <dbReference type="NCBI Taxonomy" id="160502"/>
    <lineage>
        <taxon>Eukaryota</taxon>
        <taxon>Fungi</taxon>
        <taxon>Fungi incertae sedis</taxon>
        <taxon>Mucoromycota</taxon>
        <taxon>Glomeromycotina</taxon>
        <taxon>Glomeromycetes</taxon>
        <taxon>Diversisporales</taxon>
        <taxon>Gigasporaceae</taxon>
        <taxon>Racocetra</taxon>
    </lineage>
</organism>
<dbReference type="EMBL" id="CAJVQC010017244">
    <property type="protein sequence ID" value="CAG8683332.1"/>
    <property type="molecule type" value="Genomic_DNA"/>
</dbReference>
<dbReference type="Proteomes" id="UP000789920">
    <property type="component" value="Unassembled WGS sequence"/>
</dbReference>
<reference evidence="1" key="1">
    <citation type="submission" date="2021-06" db="EMBL/GenBank/DDBJ databases">
        <authorList>
            <person name="Kallberg Y."/>
            <person name="Tangrot J."/>
            <person name="Rosling A."/>
        </authorList>
    </citation>
    <scope>NUCLEOTIDE SEQUENCE</scope>
    <source>
        <strain evidence="1">MA461A</strain>
    </source>
</reference>
<feature type="non-terminal residue" evidence="1">
    <location>
        <position position="1"/>
    </location>
</feature>
<comment type="caution">
    <text evidence="1">The sequence shown here is derived from an EMBL/GenBank/DDBJ whole genome shotgun (WGS) entry which is preliminary data.</text>
</comment>
<sequence>FCFIVSIFDSLFSIFDLIKATLPLHQLIAPSKSRRRKHIPKPQNKAAKNWVKESNEVKQLYELLADCTKQVHNIVYPNYSYKPKYKSFPLNRVSQDIICECPSSKNLHIQTKKSLILDKKEIEIKHLRDAYKITIYGSKTKIHISDCLNSKNAENSSNEYGTTFLKYKKSTLSLNEFNDKDPEESLNEFNNKYFDHDHSREYGTSILKNNEPSSSLNEFNDEDFEEQLSLLSQILNKFNDKDSEEVWIHINSILERIFGYENILKSSNNEHRIYLKLIFELQNCELLKPYKELIELCVSKAKNIFGTLKDDQTLLSSQKVTPTKKISSENDKYKKVTDKLREKINTSVNDIIEPNVDKESNIENKESNIETIKQNL</sequence>
<keyword evidence="2" id="KW-1185">Reference proteome</keyword>
<protein>
    <submittedName>
        <fullName evidence="1">14422_t:CDS:1</fullName>
    </submittedName>
</protein>
<proteinExistence type="predicted"/>
<gene>
    <name evidence="1" type="ORF">RPERSI_LOCUS9223</name>
</gene>
<accession>A0ACA9P0G3</accession>